<protein>
    <submittedName>
        <fullName evidence="1">Thiamine biosynthesis protein S</fullName>
    </submittedName>
</protein>
<dbReference type="Pfam" id="PF02597">
    <property type="entry name" value="ThiS"/>
    <property type="match status" value="1"/>
</dbReference>
<dbReference type="InterPro" id="IPR003749">
    <property type="entry name" value="ThiS/MoaD-like"/>
</dbReference>
<dbReference type="InterPro" id="IPR016155">
    <property type="entry name" value="Mopterin_synth/thiamin_S_b"/>
</dbReference>
<keyword evidence="1" id="KW-0934">Plastid</keyword>
<dbReference type="RefSeq" id="YP_009402708.1">
    <property type="nucleotide sequence ID" value="NC_035350.1"/>
</dbReference>
<dbReference type="Gene3D" id="3.10.20.30">
    <property type="match status" value="1"/>
</dbReference>
<dbReference type="CDD" id="cd00565">
    <property type="entry name" value="Ubl_ThiS"/>
    <property type="match status" value="1"/>
</dbReference>
<organism evidence="1">
    <name type="scientific">Compsopogon caeruleus</name>
    <dbReference type="NCBI Taxonomy" id="31354"/>
    <lineage>
        <taxon>Eukaryota</taxon>
        <taxon>Rhodophyta</taxon>
        <taxon>Compsopogonophyceae</taxon>
        <taxon>Compsopogonales</taxon>
        <taxon>Compsopogonaceae</taxon>
        <taxon>Compsopogon</taxon>
    </lineage>
</organism>
<dbReference type="PANTHER" id="PTHR34472:SF1">
    <property type="entry name" value="SULFUR CARRIER PROTEIN THIS"/>
    <property type="match status" value="1"/>
</dbReference>
<dbReference type="InterPro" id="IPR012675">
    <property type="entry name" value="Beta-grasp_dom_sf"/>
</dbReference>
<dbReference type="NCBIfam" id="TIGR01683">
    <property type="entry name" value="thiS"/>
    <property type="match status" value="1"/>
</dbReference>
<sequence>MMLFNSKVEANKIVIKINGQAFSCLSDISLKNLLEYLDFDLRLIIIEYNSIIISKNKLSSIIIKEGDQIEIVTIVGGG</sequence>
<dbReference type="PANTHER" id="PTHR34472">
    <property type="entry name" value="SULFUR CARRIER PROTEIN THIS"/>
    <property type="match status" value="1"/>
</dbReference>
<reference evidence="1" key="1">
    <citation type="submission" date="2016-11" db="EMBL/GenBank/DDBJ databases">
        <title>Chloroplast genome of compsopogon caeruleus.</title>
        <authorList>
            <person name="Nan F."/>
        </authorList>
    </citation>
    <scope>NUCLEOTIDE SEQUENCE</scope>
</reference>
<name>A0A1Z1XB17_9RHOD</name>
<geneLocation type="chloroplast" evidence="1"/>
<dbReference type="SUPFAM" id="SSF54285">
    <property type="entry name" value="MoaD/ThiS"/>
    <property type="match status" value="1"/>
</dbReference>
<gene>
    <name evidence="1" type="primary">thiS</name>
</gene>
<dbReference type="InterPro" id="IPR010035">
    <property type="entry name" value="Thi_S"/>
</dbReference>
<keyword evidence="1" id="KW-0150">Chloroplast</keyword>
<evidence type="ECO:0000313" key="1">
    <source>
        <dbReference type="EMBL" id="ARX96062.1"/>
    </source>
</evidence>
<proteinExistence type="predicted"/>
<dbReference type="GeneID" id="33366735"/>
<dbReference type="AlphaFoldDB" id="A0A1Z1XB17"/>
<accession>A0A1Z1XB17</accession>
<dbReference type="EMBL" id="KY083067">
    <property type="protein sequence ID" value="ARX96062.1"/>
    <property type="molecule type" value="Genomic_DNA"/>
</dbReference>